<accession>A0ABT8FJ70</accession>
<evidence type="ECO:0008006" key="3">
    <source>
        <dbReference type="Google" id="ProtNLM"/>
    </source>
</evidence>
<protein>
    <recommendedName>
        <fullName evidence="3">Terminase</fullName>
    </recommendedName>
</protein>
<proteinExistence type="predicted"/>
<evidence type="ECO:0000313" key="2">
    <source>
        <dbReference type="Proteomes" id="UP001168620"/>
    </source>
</evidence>
<dbReference type="EMBL" id="JAUHJQ010000008">
    <property type="protein sequence ID" value="MDN4174723.1"/>
    <property type="molecule type" value="Genomic_DNA"/>
</dbReference>
<dbReference type="Gene3D" id="3.40.50.300">
    <property type="entry name" value="P-loop containing nucleotide triphosphate hydrolases"/>
    <property type="match status" value="1"/>
</dbReference>
<organism evidence="1 2">
    <name type="scientific">Nocardioides oceani</name>
    <dbReference type="NCBI Taxonomy" id="3058369"/>
    <lineage>
        <taxon>Bacteria</taxon>
        <taxon>Bacillati</taxon>
        <taxon>Actinomycetota</taxon>
        <taxon>Actinomycetes</taxon>
        <taxon>Propionibacteriales</taxon>
        <taxon>Nocardioidaceae</taxon>
        <taxon>Nocardioides</taxon>
    </lineage>
</organism>
<dbReference type="InterPro" id="IPR027417">
    <property type="entry name" value="P-loop_NTPase"/>
</dbReference>
<sequence length="567" mass="62635">MPWRGPEYEGEVPTLGWDILDWITEYLVVPDGPAAGQPLDLTPEQAQFILNFYRVDPTFRGPAITGRSMVNARLTNRAIYCRPKGHGKSPILGALGIVEALGDVILDGWDANGEPVARPWTSLGFKAKVQVLATSEDQTANTWDPILEMIRGSDALIDDYQLDPMETFVAFPRGRLEYATSAGDSREGGRPVFGVLDQTESWRASNGGVKLAAAVRRNLTKTQGSSIESPNAYTPGDGSVAEKSFAAYELQQKRAKNPKSRAKATILLDHRAAPEDTDIYDEKSLKAGLALAYGDSADINGGWVNLDRVVEDFWDPDSTVEDSRRYFLNQITHRADSWLSELELGPTKDTSKVVADGEMITLGFDGARGRKKGVTDATALIACRVSDGHIFEPFPGRSVWEQPPDHPRNTVWSPPAAQIETAVEEAFKRWKVVGFYADPAMWESYIAKWEARWGAKLLVKASRQHPIEWWMTGQRSGAKIAALKSFKDAVEDQELTWDGSLFLHSHFINARMVPKGNGWDIDKKHPDAAEKIDAAIAAVLAWTARLDAIAAGALKKPRKRAKVARIR</sequence>
<dbReference type="RefSeq" id="WP_300953817.1">
    <property type="nucleotide sequence ID" value="NZ_JAUHJQ010000008.1"/>
</dbReference>
<evidence type="ECO:0000313" key="1">
    <source>
        <dbReference type="EMBL" id="MDN4174723.1"/>
    </source>
</evidence>
<keyword evidence="2" id="KW-1185">Reference proteome</keyword>
<reference evidence="1" key="1">
    <citation type="submission" date="2023-06" db="EMBL/GenBank/DDBJ databases">
        <title>Draft genome sequence of Nocardioides sp. SOB77.</title>
        <authorList>
            <person name="Zhang G."/>
        </authorList>
    </citation>
    <scope>NUCLEOTIDE SEQUENCE</scope>
    <source>
        <strain evidence="1">SOB77</strain>
    </source>
</reference>
<name>A0ABT8FJ70_9ACTN</name>
<dbReference type="Proteomes" id="UP001168620">
    <property type="component" value="Unassembled WGS sequence"/>
</dbReference>
<gene>
    <name evidence="1" type="ORF">QWY28_17310</name>
</gene>
<comment type="caution">
    <text evidence="1">The sequence shown here is derived from an EMBL/GenBank/DDBJ whole genome shotgun (WGS) entry which is preliminary data.</text>
</comment>